<evidence type="ECO:0000256" key="1">
    <source>
        <dbReference type="ARBA" id="ARBA00004173"/>
    </source>
</evidence>
<gene>
    <name evidence="7" type="ORF">LIPSTDRAFT_67240</name>
</gene>
<dbReference type="PANTHER" id="PTHR46203:SF1">
    <property type="entry name" value="MITOCHONDRIAL TRANSLATION RELEASE FACTOR IN RESCUE"/>
    <property type="match status" value="1"/>
</dbReference>
<dbReference type="Pfam" id="PF00472">
    <property type="entry name" value="RF-1"/>
    <property type="match status" value="1"/>
</dbReference>
<accession>A0A1E3QGY2</accession>
<dbReference type="InterPro" id="IPR000352">
    <property type="entry name" value="Pep_chain_release_fac_I"/>
</dbReference>
<comment type="subcellular location">
    <subcellularLocation>
        <location evidence="1">Mitochondrion</location>
    </subcellularLocation>
</comment>
<evidence type="ECO:0000256" key="4">
    <source>
        <dbReference type="ARBA" id="ARBA00023128"/>
    </source>
</evidence>
<evidence type="ECO:0000256" key="3">
    <source>
        <dbReference type="ARBA" id="ARBA00022946"/>
    </source>
</evidence>
<protein>
    <recommendedName>
        <fullName evidence="6">Prokaryotic-type class I peptide chain release factors domain-containing protein</fullName>
    </recommendedName>
</protein>
<sequence>MTISIIARHATLVSVKSVSKSLLLHVTNRWVASHNGNSCSRFTGIIQHNKQTFSSTTLRCKKNALPPRPTIPEDEIEEVFIKGGGKGGQKINKTNSKVQLRHIPTGFVVSSQATRSREQNRKLARIELAEELEYLRDPENSRRGQKIKQLQKKKAQQRKKAIRRDKERHDGLIGELKWSLDELSGEVLLEDTVGEQKHLEAGAREEISASSEVPLTKDAAELEVKCDLMLRKDNRSRGDNGRK</sequence>
<evidence type="ECO:0000313" key="7">
    <source>
        <dbReference type="EMBL" id="ODQ76352.1"/>
    </source>
</evidence>
<dbReference type="GO" id="GO:0003747">
    <property type="term" value="F:translation release factor activity"/>
    <property type="evidence" value="ECO:0007669"/>
    <property type="project" value="InterPro"/>
</dbReference>
<dbReference type="SUPFAM" id="SSF75620">
    <property type="entry name" value="Release factor"/>
    <property type="match status" value="1"/>
</dbReference>
<dbReference type="PANTHER" id="PTHR46203">
    <property type="entry name" value="PROBABLE PEPTIDE CHAIN RELEASE FACTOR C12ORF65"/>
    <property type="match status" value="1"/>
</dbReference>
<evidence type="ECO:0000256" key="5">
    <source>
        <dbReference type="SAM" id="MobiDB-lite"/>
    </source>
</evidence>
<proteinExistence type="inferred from homology"/>
<dbReference type="Proteomes" id="UP000094385">
    <property type="component" value="Unassembled WGS sequence"/>
</dbReference>
<dbReference type="FunFam" id="3.30.160.20:FF:000065">
    <property type="entry name" value="Peptidyl-tRNA hydrolase domain protein"/>
    <property type="match status" value="1"/>
</dbReference>
<organism evidence="7 8">
    <name type="scientific">Lipomyces starkeyi NRRL Y-11557</name>
    <dbReference type="NCBI Taxonomy" id="675824"/>
    <lineage>
        <taxon>Eukaryota</taxon>
        <taxon>Fungi</taxon>
        <taxon>Dikarya</taxon>
        <taxon>Ascomycota</taxon>
        <taxon>Saccharomycotina</taxon>
        <taxon>Lipomycetes</taxon>
        <taxon>Lipomycetales</taxon>
        <taxon>Lipomycetaceae</taxon>
        <taxon>Lipomyces</taxon>
    </lineage>
</organism>
<dbReference type="GO" id="GO:0005739">
    <property type="term" value="C:mitochondrion"/>
    <property type="evidence" value="ECO:0007669"/>
    <property type="project" value="UniProtKB-SubCell"/>
</dbReference>
<dbReference type="GO" id="GO:0032543">
    <property type="term" value="P:mitochondrial translation"/>
    <property type="evidence" value="ECO:0007669"/>
    <property type="project" value="UniProtKB-ARBA"/>
</dbReference>
<dbReference type="OrthoDB" id="277888at2759"/>
<dbReference type="InterPro" id="IPR052405">
    <property type="entry name" value="Mito_Transl_Release_Factor"/>
</dbReference>
<dbReference type="EMBL" id="KV454289">
    <property type="protein sequence ID" value="ODQ76352.1"/>
    <property type="molecule type" value="Genomic_DNA"/>
</dbReference>
<comment type="similarity">
    <text evidence="2">Belongs to the prokaryotic/mitochondrial release factor family.</text>
</comment>
<dbReference type="Gene3D" id="3.30.160.20">
    <property type="match status" value="1"/>
</dbReference>
<evidence type="ECO:0000313" key="8">
    <source>
        <dbReference type="Proteomes" id="UP000094385"/>
    </source>
</evidence>
<evidence type="ECO:0000256" key="2">
    <source>
        <dbReference type="ARBA" id="ARBA00010835"/>
    </source>
</evidence>
<keyword evidence="8" id="KW-1185">Reference proteome</keyword>
<dbReference type="InterPro" id="IPR045853">
    <property type="entry name" value="Pep_chain_release_fac_I_sf"/>
</dbReference>
<feature type="region of interest" description="Disordered" evidence="5">
    <location>
        <begin position="137"/>
        <end position="167"/>
    </location>
</feature>
<feature type="domain" description="Prokaryotic-type class I peptide chain release factors" evidence="6">
    <location>
        <begin position="70"/>
        <end position="167"/>
    </location>
</feature>
<dbReference type="STRING" id="675824.A0A1E3QGY2"/>
<feature type="compositionally biased region" description="Basic residues" evidence="5">
    <location>
        <begin position="143"/>
        <end position="163"/>
    </location>
</feature>
<keyword evidence="3" id="KW-0809">Transit peptide</keyword>
<evidence type="ECO:0000259" key="6">
    <source>
        <dbReference type="Pfam" id="PF00472"/>
    </source>
</evidence>
<name>A0A1E3QGY2_LIPST</name>
<dbReference type="AlphaFoldDB" id="A0A1E3QGY2"/>
<reference evidence="7 8" key="1">
    <citation type="journal article" date="2016" name="Proc. Natl. Acad. Sci. U.S.A.">
        <title>Comparative genomics of biotechnologically important yeasts.</title>
        <authorList>
            <person name="Riley R."/>
            <person name="Haridas S."/>
            <person name="Wolfe K.H."/>
            <person name="Lopes M.R."/>
            <person name="Hittinger C.T."/>
            <person name="Goeker M."/>
            <person name="Salamov A.A."/>
            <person name="Wisecaver J.H."/>
            <person name="Long T.M."/>
            <person name="Calvey C.H."/>
            <person name="Aerts A.L."/>
            <person name="Barry K.W."/>
            <person name="Choi C."/>
            <person name="Clum A."/>
            <person name="Coughlan A.Y."/>
            <person name="Deshpande S."/>
            <person name="Douglass A.P."/>
            <person name="Hanson S.J."/>
            <person name="Klenk H.-P."/>
            <person name="LaButti K.M."/>
            <person name="Lapidus A."/>
            <person name="Lindquist E.A."/>
            <person name="Lipzen A.M."/>
            <person name="Meier-Kolthoff J.P."/>
            <person name="Ohm R.A."/>
            <person name="Otillar R.P."/>
            <person name="Pangilinan J.L."/>
            <person name="Peng Y."/>
            <person name="Rokas A."/>
            <person name="Rosa C.A."/>
            <person name="Scheuner C."/>
            <person name="Sibirny A.A."/>
            <person name="Slot J.C."/>
            <person name="Stielow J.B."/>
            <person name="Sun H."/>
            <person name="Kurtzman C.P."/>
            <person name="Blackwell M."/>
            <person name="Grigoriev I.V."/>
            <person name="Jeffries T.W."/>
        </authorList>
    </citation>
    <scope>NUCLEOTIDE SEQUENCE [LARGE SCALE GENOMIC DNA]</scope>
    <source>
        <strain evidence="7 8">NRRL Y-11557</strain>
    </source>
</reference>
<keyword evidence="4" id="KW-0496">Mitochondrion</keyword>